<dbReference type="InterPro" id="IPR016024">
    <property type="entry name" value="ARM-type_fold"/>
</dbReference>
<dbReference type="GO" id="GO:0008104">
    <property type="term" value="P:intracellular protein localization"/>
    <property type="evidence" value="ECO:0007669"/>
    <property type="project" value="TreeGrafter"/>
</dbReference>
<dbReference type="Gene3D" id="1.25.10.10">
    <property type="entry name" value="Leucine-rich Repeat Variant"/>
    <property type="match status" value="2"/>
</dbReference>
<proteinExistence type="inferred from homology"/>
<protein>
    <recommendedName>
        <fullName evidence="3">LAA1-like C-terminal TPR repeats domain-containing protein</fullName>
    </recommendedName>
</protein>
<dbReference type="Pfam" id="PF25808">
    <property type="entry name" value="TPR_LAA1_C"/>
    <property type="match status" value="1"/>
</dbReference>
<dbReference type="PANTHER" id="PTHR21663">
    <property type="entry name" value="HYPOTHETICAL HEAT DOMAIN-CONTAINING"/>
    <property type="match status" value="1"/>
</dbReference>
<feature type="compositionally biased region" description="Basic and acidic residues" evidence="2">
    <location>
        <begin position="1185"/>
        <end position="1199"/>
    </location>
</feature>
<dbReference type="GO" id="GO:0006897">
    <property type="term" value="P:endocytosis"/>
    <property type="evidence" value="ECO:0007669"/>
    <property type="project" value="TreeGrafter"/>
</dbReference>
<name>A0A8J4PSS8_9MYCE</name>
<evidence type="ECO:0000256" key="1">
    <source>
        <dbReference type="ARBA" id="ARBA00008304"/>
    </source>
</evidence>
<evidence type="ECO:0000259" key="3">
    <source>
        <dbReference type="Pfam" id="PF25808"/>
    </source>
</evidence>
<evidence type="ECO:0000256" key="2">
    <source>
        <dbReference type="SAM" id="MobiDB-lite"/>
    </source>
</evidence>
<organism evidence="4 5">
    <name type="scientific">Polysphondylium violaceum</name>
    <dbReference type="NCBI Taxonomy" id="133409"/>
    <lineage>
        <taxon>Eukaryota</taxon>
        <taxon>Amoebozoa</taxon>
        <taxon>Evosea</taxon>
        <taxon>Eumycetozoa</taxon>
        <taxon>Dictyostelia</taxon>
        <taxon>Dictyosteliales</taxon>
        <taxon>Dictyosteliaceae</taxon>
        <taxon>Polysphondylium</taxon>
    </lineage>
</organism>
<dbReference type="GO" id="GO:0005829">
    <property type="term" value="C:cytosol"/>
    <property type="evidence" value="ECO:0007669"/>
    <property type="project" value="GOC"/>
</dbReference>
<dbReference type="FunFam" id="1.25.10.10:FF:001139">
    <property type="entry name" value="HEAT repeat containing 5a"/>
    <property type="match status" value="1"/>
</dbReference>
<comment type="similarity">
    <text evidence="1">Belongs to the HEATR5 family.</text>
</comment>
<dbReference type="PANTHER" id="PTHR21663:SF0">
    <property type="entry name" value="HEAT REPEAT-CONTAINING PROTEIN 5B"/>
    <property type="match status" value="1"/>
</dbReference>
<sequence length="1943" mass="218423">MDILENHYATLQKAVNDGIKLNNIVSKFDQVCTISPIFNTLSKQDIDSITLKWLNLLTSCLLQGTGGPAFALTLGNLISKLFDYPIGGRSSTSIVKNLIASIQSKQSNTNLKVSVIDVLSIIFKSSKTLAIVYIQEMFTLLSKIIKMSSEPFVLRASAMRCVANMIESSGYGGNSIHLDAFKLIKAIYPIGSTNTSLLASLPNPSSQASIYSYQDFKIECVNVLLPIIKNYNQNDRQFEGFDEKVLSLLSKAMDEDYLRCRNKVSESMGNCLMSLYYKEVDQPPQQQQQSSSSSSVQIKSNYSNVEQCLNYLNNLMISCSGKKEIRVNITIAYSTFLKSLRIHDTESQLDKIIAVVFKLLSPQFNRYLGNLNSTSQSNQVVQEQIQFKSIVSHILRIGLGENQSENGQQYMLRVLSNYFKQHQQQPDSINELVLYCSLRESSILINELGEGGLTKLNEDYHSNLISLLCDKNQSTRQWAGICLRSFATHQPKNISMLLTECLQHLNTSIGEIDTLSIQPDSLKRIMNSLKGNSLGCAALISTVKTTELGVPATLLNQITKISSALLTNPDFINPAITLARLEAGWTIMNSLIKFMGSNFVESILPSLFTFWKSCFNINTVHPTAERDIVIFARTRADALVPLQSFLQYNPKLVNSKVIGSIVNFLSNTLKTVSELPAISTSFQSSTNELTQLLEYNLVQTFLSLPASSFSSNHTTLMTIVTSLILDGPLNTKISAPSSINDSNNLLSKEDEDALLPDFTSVQQSLERSFQIPISTQDSSLPCFIDINDCFSHKCTQFLEIRVVNSAIELFSYLFIAQPDRHRTQLIDHLSNCIKESSNASQKQIMIVNALTSLLYILKSMASNNNRFGKSDITITVQRFVQRYFGDTNPLLRRISSECLGLLCRIEGDKLTTSIIQSLTEIIRKPPKDVPSSVRAGAAFVFGCIQRSVGGMMSQKFLPTTIANLHVLAQDLVSPDVSQYALHSLYITIQTSGFDFTSFAAPTLMLLQSLLVNENPPYQLLGRIVNSIVVALGPELETSKDIMAKCTGTCSIIEKSQDPLIKVESIYFYQKLIMFAPNTINVDTLVPQLIQQLKSPYLLLRVAAVTCLRQLIQKRSKFEMNIPLTELLFMMLDTERDTQLSKELKLLLFSLIDTIAPSNPSTWLKLCMSIILSSKQTEEKDLLKEEADKEAAAKDKDGSKNNDNNDEDEEELDQKVVVEKSSSKSDTYVHRWFTKIFALECVRRVISVVRDKPQHFSMILIANFPNKTDYLVMHLHDLISISYKAATSQIDSMRPIGILLLKDILDGFSKAIDPDYEGHLLLELYQAQIMSALRPAFVPGALPTQLSNACQVFVGFVDASIHYDNVAIKKATTILSQSVRDLRNLNFPIYNEKTTTLVQVSILKAFAQLYLLCLKDESLYQILSSVINPILMYLRVHWTTFLKEHTLLVYHSSQIYPLYRPILFSPLTFQDSIEYFKDAYPHILKALSCLLHTQYWTIGREGSGINVKTEDKEFLSETKGLDDLYIIIGLSLKSMERYLEDPVDINFKLDNVSLSLEIFKTLFKQNFNGLSFDILNEILSILFKINNFKNPIIQSLVLDVLNELILNFVKDDSNNNNNNLMELILKTLYKPINLLNKESNGDEEYFIKLYPCCSSIFNLIQDQQGTDKLKEQYIPLFLVSILMGLSNSNNASLITGAIQLFNLIIKSKVSIDLIPAFYNSLLESLNDQLDQKSIRQGSLLLVPILFANNNSLTIDQIIIFLQKSITSVDISTKEKVYILQIIRNIVNSGASQPSSNLYRLSVGLVETLFNDLFSLFKFPPSTLINEDLEITNEIIKLFVLSLSFSNQDSKSLLLLAVIQSFILFLQPNVSPTPLLHSQILQVLLNFASTQPLFKEAVSRLPTDLKQILEQSIRQNIESTTKKEVKLPPKPQIQLNFDFSKVIKE</sequence>
<dbReference type="Pfam" id="PF20210">
    <property type="entry name" value="Laa1_Sip1_HTR5"/>
    <property type="match status" value="1"/>
</dbReference>
<dbReference type="EMBL" id="AJWJ01000290">
    <property type="protein sequence ID" value="KAF2072320.1"/>
    <property type="molecule type" value="Genomic_DNA"/>
</dbReference>
<accession>A0A8J4PSS8</accession>
<dbReference type="GO" id="GO:0005794">
    <property type="term" value="C:Golgi apparatus"/>
    <property type="evidence" value="ECO:0007669"/>
    <property type="project" value="TreeGrafter"/>
</dbReference>
<gene>
    <name evidence="4" type="ORF">CYY_006354</name>
</gene>
<evidence type="ECO:0000313" key="5">
    <source>
        <dbReference type="Proteomes" id="UP000695562"/>
    </source>
</evidence>
<dbReference type="GO" id="GO:0016020">
    <property type="term" value="C:membrane"/>
    <property type="evidence" value="ECO:0007669"/>
    <property type="project" value="TreeGrafter"/>
</dbReference>
<dbReference type="InterPro" id="IPR046837">
    <property type="entry name" value="Laa1/Sip1/HEATR5-like_HEAT"/>
</dbReference>
<keyword evidence="5" id="KW-1185">Reference proteome</keyword>
<feature type="region of interest" description="Disordered" evidence="2">
    <location>
        <begin position="1185"/>
        <end position="1217"/>
    </location>
</feature>
<dbReference type="SUPFAM" id="SSF48371">
    <property type="entry name" value="ARM repeat"/>
    <property type="match status" value="3"/>
</dbReference>
<dbReference type="InterPro" id="IPR040108">
    <property type="entry name" value="Laa1/Sip1/HEATR5"/>
</dbReference>
<dbReference type="OrthoDB" id="192608at2759"/>
<feature type="domain" description="LAA1-like C-terminal TPR repeats" evidence="3">
    <location>
        <begin position="1776"/>
        <end position="1922"/>
    </location>
</feature>
<dbReference type="Proteomes" id="UP000695562">
    <property type="component" value="Unassembled WGS sequence"/>
</dbReference>
<dbReference type="GO" id="GO:0030139">
    <property type="term" value="C:endocytic vesicle"/>
    <property type="evidence" value="ECO:0007669"/>
    <property type="project" value="TreeGrafter"/>
</dbReference>
<dbReference type="InterPro" id="IPR057981">
    <property type="entry name" value="TPR_LAA1-like_C"/>
</dbReference>
<comment type="caution">
    <text evidence="4">The sequence shown here is derived from an EMBL/GenBank/DDBJ whole genome shotgun (WGS) entry which is preliminary data.</text>
</comment>
<dbReference type="GO" id="GO:0042147">
    <property type="term" value="P:retrograde transport, endosome to Golgi"/>
    <property type="evidence" value="ECO:0007669"/>
    <property type="project" value="TreeGrafter"/>
</dbReference>
<evidence type="ECO:0000313" key="4">
    <source>
        <dbReference type="EMBL" id="KAF2072320.1"/>
    </source>
</evidence>
<dbReference type="InterPro" id="IPR011989">
    <property type="entry name" value="ARM-like"/>
</dbReference>
<reference evidence="4" key="1">
    <citation type="submission" date="2020-01" db="EMBL/GenBank/DDBJ databases">
        <title>Development of genomics and gene disruption for Polysphondylium violaceum indicates a role for the polyketide synthase stlB in stalk morphogenesis.</title>
        <authorList>
            <person name="Narita B."/>
            <person name="Kawabe Y."/>
            <person name="Kin K."/>
            <person name="Saito T."/>
            <person name="Gibbs R."/>
            <person name="Kuspa A."/>
            <person name="Muzny D."/>
            <person name="Queller D."/>
            <person name="Richards S."/>
            <person name="Strassman J."/>
            <person name="Sucgang R."/>
            <person name="Worley K."/>
            <person name="Schaap P."/>
        </authorList>
    </citation>
    <scope>NUCLEOTIDE SEQUENCE</scope>
    <source>
        <strain evidence="4">QSvi11</strain>
    </source>
</reference>